<sequence>MFRNKLVAAFCAVVTLPAPAFATDSTQMISTLERFNDGSGAQQLAIKLAGLVEKADWPGLNALSKQIQDEDGPLLSELAGVGELGEAEHRKIALAMRPCQTANVLIRAIAIAIGDGRFQPIVRGGTVMIDGTEVDSNFAKHMWTCEVLGQLPHKTSIGSKCLMTGACKDDPDL</sequence>
<dbReference type="RefSeq" id="WP_179612913.1">
    <property type="nucleotide sequence ID" value="NZ_JACBZV010000009.1"/>
</dbReference>
<proteinExistence type="predicted"/>
<dbReference type="Proteomes" id="UP000535276">
    <property type="component" value="Unassembled WGS sequence"/>
</dbReference>
<name>A0A7Z0E2S4_RHILE</name>
<comment type="caution">
    <text evidence="2">The sequence shown here is derived from an EMBL/GenBank/DDBJ whole genome shotgun (WGS) entry which is preliminary data.</text>
</comment>
<dbReference type="AlphaFoldDB" id="A0A7Z0E2S4"/>
<feature type="signal peptide" evidence="1">
    <location>
        <begin position="1"/>
        <end position="22"/>
    </location>
</feature>
<evidence type="ECO:0000313" key="2">
    <source>
        <dbReference type="EMBL" id="NYJ13962.1"/>
    </source>
</evidence>
<protein>
    <submittedName>
        <fullName evidence="2">Uncharacterized protein</fullName>
    </submittedName>
</protein>
<organism evidence="2 3">
    <name type="scientific">Rhizobium leguminosarum</name>
    <dbReference type="NCBI Taxonomy" id="384"/>
    <lineage>
        <taxon>Bacteria</taxon>
        <taxon>Pseudomonadati</taxon>
        <taxon>Pseudomonadota</taxon>
        <taxon>Alphaproteobacteria</taxon>
        <taxon>Hyphomicrobiales</taxon>
        <taxon>Rhizobiaceae</taxon>
        <taxon>Rhizobium/Agrobacterium group</taxon>
        <taxon>Rhizobium</taxon>
    </lineage>
</organism>
<accession>A0A7Z0E2S4</accession>
<gene>
    <name evidence="2" type="ORF">GGI64_005049</name>
</gene>
<dbReference type="EMBL" id="JACBZV010000009">
    <property type="protein sequence ID" value="NYJ13962.1"/>
    <property type="molecule type" value="Genomic_DNA"/>
</dbReference>
<reference evidence="2 3" key="1">
    <citation type="submission" date="2020-07" db="EMBL/GenBank/DDBJ databases">
        <title>Genomic Encyclopedia of Type Strains, Phase IV (KMG-V): Genome sequencing to study the core and pangenomes of soil and plant-associated prokaryotes.</title>
        <authorList>
            <person name="Whitman W."/>
        </authorList>
    </citation>
    <scope>NUCLEOTIDE SEQUENCE [LARGE SCALE GENOMIC DNA]</scope>
    <source>
        <strain evidence="2 3">SEMIA 4052</strain>
    </source>
</reference>
<keyword evidence="1" id="KW-0732">Signal</keyword>
<evidence type="ECO:0000256" key="1">
    <source>
        <dbReference type="SAM" id="SignalP"/>
    </source>
</evidence>
<feature type="chain" id="PRO_5030649198" evidence="1">
    <location>
        <begin position="23"/>
        <end position="173"/>
    </location>
</feature>
<evidence type="ECO:0000313" key="3">
    <source>
        <dbReference type="Proteomes" id="UP000535276"/>
    </source>
</evidence>